<dbReference type="EMBL" id="MVBM01000001">
    <property type="protein sequence ID" value="OOK83054.1"/>
    <property type="molecule type" value="Genomic_DNA"/>
</dbReference>
<evidence type="ECO:0000313" key="2">
    <source>
        <dbReference type="EMBL" id="OOK83643.1"/>
    </source>
</evidence>
<evidence type="ECO:0000313" key="1">
    <source>
        <dbReference type="EMBL" id="OOK83054.1"/>
    </source>
</evidence>
<sequence length="45" mass="4696">MRGAITAMLSGVVVVNDLAEALNLVAVRPSCEPSPWTVTWSEPAG</sequence>
<evidence type="ECO:0000313" key="4">
    <source>
        <dbReference type="Proteomes" id="UP000189229"/>
    </source>
</evidence>
<gene>
    <name evidence="2" type="primary">smc</name>
    <name evidence="2" type="ORF">BZL29_1212</name>
    <name evidence="1" type="ORF">BZL30_0640</name>
</gene>
<proteinExistence type="predicted"/>
<dbReference type="Proteomes" id="UP000189229">
    <property type="component" value="Unassembled WGS sequence"/>
</dbReference>
<organism evidence="2 3">
    <name type="scientific">Mycobacterium kansasii</name>
    <dbReference type="NCBI Taxonomy" id="1768"/>
    <lineage>
        <taxon>Bacteria</taxon>
        <taxon>Bacillati</taxon>
        <taxon>Actinomycetota</taxon>
        <taxon>Actinomycetes</taxon>
        <taxon>Mycobacteriales</taxon>
        <taxon>Mycobacteriaceae</taxon>
        <taxon>Mycobacterium</taxon>
    </lineage>
</organism>
<name>A0A1V3XWM6_MYCKA</name>
<reference evidence="3 4" key="1">
    <citation type="submission" date="2017-02" db="EMBL/GenBank/DDBJ databases">
        <title>Complete genome sequences of Mycobacterium kansasii strains isolated from rhesus macaques.</title>
        <authorList>
            <person name="Panda A."/>
            <person name="Nagaraj S."/>
            <person name="Zhao X."/>
            <person name="Tettelin H."/>
            <person name="Detolla L.J."/>
        </authorList>
    </citation>
    <scope>NUCLEOTIDE SEQUENCE [LARGE SCALE GENOMIC DNA]</scope>
    <source>
        <strain evidence="2 3">11-3469</strain>
        <strain evidence="1 4">11-3813</strain>
    </source>
</reference>
<dbReference type="AlphaFoldDB" id="A0A1V3XWM6"/>
<dbReference type="Proteomes" id="UP000188532">
    <property type="component" value="Unassembled WGS sequence"/>
</dbReference>
<dbReference type="EMBL" id="MVBN01000001">
    <property type="protein sequence ID" value="OOK83643.1"/>
    <property type="molecule type" value="Genomic_DNA"/>
</dbReference>
<evidence type="ECO:0000313" key="3">
    <source>
        <dbReference type="Proteomes" id="UP000188532"/>
    </source>
</evidence>
<comment type="caution">
    <text evidence="2">The sequence shown here is derived from an EMBL/GenBank/DDBJ whole genome shotgun (WGS) entry which is preliminary data.</text>
</comment>
<protein>
    <submittedName>
        <fullName evidence="2">Chromosome segregation SMC domain protein</fullName>
    </submittedName>
</protein>
<accession>A0A1V3XWM6</accession>